<evidence type="ECO:0008006" key="3">
    <source>
        <dbReference type="Google" id="ProtNLM"/>
    </source>
</evidence>
<protein>
    <recommendedName>
        <fullName evidence="3">Bacteriophage protein</fullName>
    </recommendedName>
</protein>
<sequence length="177" mass="19509">MNITTDRLDAVLKAMHLLVHKEVLVGIPADAPERQEEDEPGNAALGYLHETGSPARNIPARPFLVPGVRSAQKRINRYFEQSASAALDGHMEQVDKALHRAGLAAQNAVRAKMTEGPFKPLAESTLQARARRGRIGAAIELERRRRGHTPENANAKPLIDTGQLRKSITYVVRKKSK</sequence>
<proteinExistence type="predicted"/>
<dbReference type="EMBL" id="CAFB01000104">
    <property type="protein sequence ID" value="CCD30323.1"/>
    <property type="molecule type" value="Genomic_DNA"/>
</dbReference>
<comment type="caution">
    <text evidence="1">The sequence shown here is derived from an EMBL/GenBank/DDBJ whole genome shotgun (WGS) entry which is preliminary data.</text>
</comment>
<dbReference type="AlphaFoldDB" id="G2JC17"/>
<organism evidence="1 2">
    <name type="scientific">Candidatus Glomeribacter gigasporarum BEG34</name>
    <dbReference type="NCBI Taxonomy" id="1070319"/>
    <lineage>
        <taxon>Bacteria</taxon>
        <taxon>Pseudomonadati</taxon>
        <taxon>Pseudomonadota</taxon>
        <taxon>Betaproteobacteria</taxon>
        <taxon>Burkholderiales</taxon>
        <taxon>Burkholderiaceae</taxon>
        <taxon>Candidatus Glomeribacter</taxon>
    </lineage>
</organism>
<reference evidence="1 2" key="1">
    <citation type="submission" date="2011-08" db="EMBL/GenBank/DDBJ databases">
        <title>The genome of the obligate endobacterium of an arbuscular mycorrhizal fungus reveals an interphylum network of nutritional interactions.</title>
        <authorList>
            <person name="Ghignone S."/>
            <person name="Salvioli A."/>
            <person name="Anca I."/>
            <person name="Lumini E."/>
            <person name="Ortu G."/>
            <person name="Petiti L."/>
            <person name="Cruveiller S."/>
            <person name="Bianciotto V."/>
            <person name="Piffanelli P."/>
            <person name="Lanfranco L."/>
            <person name="Bonfante P."/>
        </authorList>
    </citation>
    <scope>NUCLEOTIDE SEQUENCE [LARGE SCALE GENOMIC DNA]</scope>
    <source>
        <strain evidence="1 2">BEG34</strain>
    </source>
</reference>
<name>G2JC17_9BURK</name>
<dbReference type="STRING" id="1070319.CAGGBEG34_810004"/>
<dbReference type="Proteomes" id="UP000054051">
    <property type="component" value="Unassembled WGS sequence"/>
</dbReference>
<keyword evidence="2" id="KW-1185">Reference proteome</keyword>
<accession>G2JC17</accession>
<dbReference type="RefSeq" id="WP_006683351.1">
    <property type="nucleotide sequence ID" value="NZ_CAFB01000104.1"/>
</dbReference>
<gene>
    <name evidence="1" type="ORF">CAGGBEG34_810004</name>
</gene>
<evidence type="ECO:0000313" key="2">
    <source>
        <dbReference type="Proteomes" id="UP000054051"/>
    </source>
</evidence>
<evidence type="ECO:0000313" key="1">
    <source>
        <dbReference type="EMBL" id="CCD30323.1"/>
    </source>
</evidence>
<dbReference type="eggNOG" id="ENOG5032U0D">
    <property type="taxonomic scope" value="Bacteria"/>
</dbReference>